<comment type="caution">
    <text evidence="1">The sequence shown here is derived from an EMBL/GenBank/DDBJ whole genome shotgun (WGS) entry which is preliminary data.</text>
</comment>
<protein>
    <submittedName>
        <fullName evidence="1">Uncharacterized protein</fullName>
    </submittedName>
</protein>
<organism evidence="1">
    <name type="scientific">Mycobacterium xenopi 4042</name>
    <dbReference type="NCBI Taxonomy" id="1299334"/>
    <lineage>
        <taxon>Bacteria</taxon>
        <taxon>Bacillati</taxon>
        <taxon>Actinomycetota</taxon>
        <taxon>Actinomycetes</taxon>
        <taxon>Mycobacteriales</taxon>
        <taxon>Mycobacteriaceae</taxon>
        <taxon>Mycobacterium</taxon>
    </lineage>
</organism>
<proteinExistence type="predicted"/>
<accession>X8A9J9</accession>
<gene>
    <name evidence="1" type="ORF">I553_9175</name>
</gene>
<dbReference type="EMBL" id="JAOB01000062">
    <property type="protein sequence ID" value="EUA27851.1"/>
    <property type="molecule type" value="Genomic_DNA"/>
</dbReference>
<dbReference type="AlphaFoldDB" id="X8A9J9"/>
<name>X8A9J9_MYCXE</name>
<reference evidence="1" key="1">
    <citation type="submission" date="2014-01" db="EMBL/GenBank/DDBJ databases">
        <authorList>
            <person name="Brown-Elliot B."/>
            <person name="Wallace R."/>
            <person name="Lenaerts A."/>
            <person name="Ordway D."/>
            <person name="DeGroote M.A."/>
            <person name="Parker T."/>
            <person name="Sizemore C."/>
            <person name="Tallon L.J."/>
            <person name="Sadzewicz L.K."/>
            <person name="Sengamalay N."/>
            <person name="Fraser C.M."/>
            <person name="Hine E."/>
            <person name="Shefchek K.A."/>
            <person name="Das S.P."/>
            <person name="Tettelin H."/>
        </authorList>
    </citation>
    <scope>NUCLEOTIDE SEQUENCE [LARGE SCALE GENOMIC DNA]</scope>
    <source>
        <strain evidence="1">4042</strain>
    </source>
</reference>
<feature type="non-terminal residue" evidence="1">
    <location>
        <position position="64"/>
    </location>
</feature>
<sequence>MRLVTGSRSTIGRNAVRHWRGVAGRAIDDPRHHPGELRIIINRGDVLAQPIALPMPTRVTTVNL</sequence>
<evidence type="ECO:0000313" key="1">
    <source>
        <dbReference type="EMBL" id="EUA27851.1"/>
    </source>
</evidence>